<protein>
    <submittedName>
        <fullName evidence="3">Uncharacterized protein</fullName>
    </submittedName>
</protein>
<name>A0A8H4K254_9HYPO</name>
<feature type="transmembrane region" description="Helical" evidence="2">
    <location>
        <begin position="125"/>
        <end position="145"/>
    </location>
</feature>
<feature type="compositionally biased region" description="Pro residues" evidence="1">
    <location>
        <begin position="195"/>
        <end position="204"/>
    </location>
</feature>
<evidence type="ECO:0000256" key="2">
    <source>
        <dbReference type="SAM" id="Phobius"/>
    </source>
</evidence>
<keyword evidence="2" id="KW-0472">Membrane</keyword>
<dbReference type="Proteomes" id="UP000605986">
    <property type="component" value="Unassembled WGS sequence"/>
</dbReference>
<comment type="caution">
    <text evidence="3">The sequence shown here is derived from an EMBL/GenBank/DDBJ whole genome shotgun (WGS) entry which is preliminary data.</text>
</comment>
<dbReference type="OrthoDB" id="5092327at2759"/>
<evidence type="ECO:0000313" key="3">
    <source>
        <dbReference type="EMBL" id="KAF4442011.1"/>
    </source>
</evidence>
<dbReference type="EMBL" id="JAADJG010000608">
    <property type="protein sequence ID" value="KAF4442011.1"/>
    <property type="molecule type" value="Genomic_DNA"/>
</dbReference>
<gene>
    <name evidence="3" type="ORF">F53441_11831</name>
</gene>
<reference evidence="3" key="1">
    <citation type="submission" date="2020-01" db="EMBL/GenBank/DDBJ databases">
        <title>Identification and distribution of gene clusters putatively required for synthesis of sphingolipid metabolism inhibitors in phylogenetically diverse species of the filamentous fungus Fusarium.</title>
        <authorList>
            <person name="Kim H.-S."/>
            <person name="Busman M."/>
            <person name="Brown D.W."/>
            <person name="Divon H."/>
            <person name="Uhlig S."/>
            <person name="Proctor R.H."/>
        </authorList>
    </citation>
    <scope>NUCLEOTIDE SEQUENCE</scope>
    <source>
        <strain evidence="3">NRRL 53441</strain>
    </source>
</reference>
<organism evidence="3 4">
    <name type="scientific">Fusarium austroafricanum</name>
    <dbReference type="NCBI Taxonomy" id="2364996"/>
    <lineage>
        <taxon>Eukaryota</taxon>
        <taxon>Fungi</taxon>
        <taxon>Dikarya</taxon>
        <taxon>Ascomycota</taxon>
        <taxon>Pezizomycotina</taxon>
        <taxon>Sordariomycetes</taxon>
        <taxon>Hypocreomycetidae</taxon>
        <taxon>Hypocreales</taxon>
        <taxon>Nectriaceae</taxon>
        <taxon>Fusarium</taxon>
        <taxon>Fusarium concolor species complex</taxon>
    </lineage>
</organism>
<accession>A0A8H4K254</accession>
<dbReference type="AlphaFoldDB" id="A0A8H4K254"/>
<feature type="region of interest" description="Disordered" evidence="1">
    <location>
        <begin position="192"/>
        <end position="222"/>
    </location>
</feature>
<evidence type="ECO:0000313" key="4">
    <source>
        <dbReference type="Proteomes" id="UP000605986"/>
    </source>
</evidence>
<evidence type="ECO:0000256" key="1">
    <source>
        <dbReference type="SAM" id="MobiDB-lite"/>
    </source>
</evidence>
<sequence length="222" mass="24373">MMNQPGPPKPAGRMGGVILQVLLVIFTVTNFLTFILSAITACHYAERLARFFMDPDIRSGFDQSIPRWTDQGGRIIRNPIRFVVSGSLPYILLAAVAAVMWIITSITLLFLITKARQFSHRVARYVFRIVAVATVVILVVFYLTWARSLSFEFPWAAHWGLAKATVIVAHINLLIGIFLTLIAAVLDTPKDWDAPTPPSPPPTTGPSSRQPSHAGTGPGPMP</sequence>
<feature type="transmembrane region" description="Helical" evidence="2">
    <location>
        <begin position="165"/>
        <end position="186"/>
    </location>
</feature>
<feature type="transmembrane region" description="Helical" evidence="2">
    <location>
        <begin position="21"/>
        <end position="46"/>
    </location>
</feature>
<keyword evidence="4" id="KW-1185">Reference proteome</keyword>
<keyword evidence="2" id="KW-1133">Transmembrane helix</keyword>
<keyword evidence="2" id="KW-0812">Transmembrane</keyword>
<proteinExistence type="predicted"/>
<feature type="transmembrane region" description="Helical" evidence="2">
    <location>
        <begin position="90"/>
        <end position="113"/>
    </location>
</feature>